<dbReference type="InterPro" id="IPR025836">
    <property type="entry name" value="Zn_knuckle_CX2CX4HX4C"/>
</dbReference>
<feature type="domain" description="CCHC-type" evidence="2">
    <location>
        <begin position="74"/>
        <end position="88"/>
    </location>
</feature>
<keyword evidence="1" id="KW-0862">Zinc</keyword>
<keyword evidence="1" id="KW-0479">Metal-binding</keyword>
<dbReference type="AlphaFoldDB" id="A0A834H653"/>
<dbReference type="InterPro" id="IPR040256">
    <property type="entry name" value="At4g02000-like"/>
</dbReference>
<evidence type="ECO:0000313" key="4">
    <source>
        <dbReference type="Proteomes" id="UP000626092"/>
    </source>
</evidence>
<dbReference type="PANTHER" id="PTHR31286:SF178">
    <property type="entry name" value="DUF4283 DOMAIN-CONTAINING PROTEIN"/>
    <property type="match status" value="1"/>
</dbReference>
<keyword evidence="1" id="KW-0863">Zinc-finger</keyword>
<dbReference type="PANTHER" id="PTHR31286">
    <property type="entry name" value="GLYCINE-RICH CELL WALL STRUCTURAL PROTEIN 1.8-LIKE"/>
    <property type="match status" value="1"/>
</dbReference>
<dbReference type="GO" id="GO:0003676">
    <property type="term" value="F:nucleic acid binding"/>
    <property type="evidence" value="ECO:0007669"/>
    <property type="project" value="InterPro"/>
</dbReference>
<proteinExistence type="predicted"/>
<dbReference type="InterPro" id="IPR001878">
    <property type="entry name" value="Znf_CCHC"/>
</dbReference>
<sequence length="144" mass="16323">MEWPSPTMISLRFQKLLAIETNSNGIMLDRSLLRVRVEINLNLPLPQGFWLRAQLAATKGLWISYKYEKLSDLCFACGRLGHDNRSCRFAPRNSSFDSGYGPNIKASTVRRSHIPIEVIRQEVDEAEKRVTGLGGGAESQWWSV</sequence>
<dbReference type="InterPro" id="IPR036875">
    <property type="entry name" value="Znf_CCHC_sf"/>
</dbReference>
<gene>
    <name evidence="3" type="ORF">RHSIM_Rhsim03G0116700</name>
</gene>
<dbReference type="SUPFAM" id="SSF57756">
    <property type="entry name" value="Retrovirus zinc finger-like domains"/>
    <property type="match status" value="1"/>
</dbReference>
<evidence type="ECO:0000259" key="2">
    <source>
        <dbReference type="PROSITE" id="PS50158"/>
    </source>
</evidence>
<keyword evidence="4" id="KW-1185">Reference proteome</keyword>
<accession>A0A834H653</accession>
<comment type="caution">
    <text evidence="3">The sequence shown here is derived from an EMBL/GenBank/DDBJ whole genome shotgun (WGS) entry which is preliminary data.</text>
</comment>
<evidence type="ECO:0000313" key="3">
    <source>
        <dbReference type="EMBL" id="KAF7147814.1"/>
    </source>
</evidence>
<evidence type="ECO:0000256" key="1">
    <source>
        <dbReference type="PROSITE-ProRule" id="PRU00047"/>
    </source>
</evidence>
<dbReference type="Pfam" id="PF14392">
    <property type="entry name" value="zf-CCHC_4"/>
    <property type="match status" value="1"/>
</dbReference>
<dbReference type="Proteomes" id="UP000626092">
    <property type="component" value="Unassembled WGS sequence"/>
</dbReference>
<organism evidence="3 4">
    <name type="scientific">Rhododendron simsii</name>
    <name type="common">Sims's rhododendron</name>
    <dbReference type="NCBI Taxonomy" id="118357"/>
    <lineage>
        <taxon>Eukaryota</taxon>
        <taxon>Viridiplantae</taxon>
        <taxon>Streptophyta</taxon>
        <taxon>Embryophyta</taxon>
        <taxon>Tracheophyta</taxon>
        <taxon>Spermatophyta</taxon>
        <taxon>Magnoliopsida</taxon>
        <taxon>eudicotyledons</taxon>
        <taxon>Gunneridae</taxon>
        <taxon>Pentapetalae</taxon>
        <taxon>asterids</taxon>
        <taxon>Ericales</taxon>
        <taxon>Ericaceae</taxon>
        <taxon>Ericoideae</taxon>
        <taxon>Rhodoreae</taxon>
        <taxon>Rhododendron</taxon>
    </lineage>
</organism>
<dbReference type="PROSITE" id="PS50158">
    <property type="entry name" value="ZF_CCHC"/>
    <property type="match status" value="1"/>
</dbReference>
<reference evidence="3" key="1">
    <citation type="submission" date="2019-11" db="EMBL/GenBank/DDBJ databases">
        <authorList>
            <person name="Liu Y."/>
            <person name="Hou J."/>
            <person name="Li T.-Q."/>
            <person name="Guan C.-H."/>
            <person name="Wu X."/>
            <person name="Wu H.-Z."/>
            <person name="Ling F."/>
            <person name="Zhang R."/>
            <person name="Shi X.-G."/>
            <person name="Ren J.-P."/>
            <person name="Chen E.-F."/>
            <person name="Sun J.-M."/>
        </authorList>
    </citation>
    <scope>NUCLEOTIDE SEQUENCE</scope>
    <source>
        <strain evidence="3">Adult_tree_wgs_1</strain>
        <tissue evidence="3">Leaves</tissue>
    </source>
</reference>
<name>A0A834H653_RHOSS</name>
<dbReference type="GO" id="GO:0008270">
    <property type="term" value="F:zinc ion binding"/>
    <property type="evidence" value="ECO:0007669"/>
    <property type="project" value="UniProtKB-KW"/>
</dbReference>
<dbReference type="EMBL" id="WJXA01000003">
    <property type="protein sequence ID" value="KAF7147814.1"/>
    <property type="molecule type" value="Genomic_DNA"/>
</dbReference>
<dbReference type="OrthoDB" id="1707487at2759"/>
<protein>
    <recommendedName>
        <fullName evidence="2">CCHC-type domain-containing protein</fullName>
    </recommendedName>
</protein>